<dbReference type="KEGG" id="ctm:Cabther_B0835"/>
<dbReference type="InterPro" id="IPR011008">
    <property type="entry name" value="Dimeric_a/b-barrel"/>
</dbReference>
<dbReference type="Gene3D" id="3.30.70.100">
    <property type="match status" value="1"/>
</dbReference>
<dbReference type="PANTHER" id="PTHR33336">
    <property type="entry name" value="QUINOL MONOOXYGENASE YGIN-RELATED"/>
    <property type="match status" value="1"/>
</dbReference>
<dbReference type="InterPro" id="IPR050744">
    <property type="entry name" value="AI-2_Isomerase_LsrG"/>
</dbReference>
<evidence type="ECO:0000313" key="3">
    <source>
        <dbReference type="Proteomes" id="UP000006791"/>
    </source>
</evidence>
<dbReference type="RefSeq" id="WP_014101570.1">
    <property type="nucleotide sequence ID" value="NC_016025.1"/>
</dbReference>
<dbReference type="STRING" id="981222.Cabther_B0835"/>
<feature type="domain" description="ABM" evidence="1">
    <location>
        <begin position="5"/>
        <end position="94"/>
    </location>
</feature>
<dbReference type="SUPFAM" id="SSF54909">
    <property type="entry name" value="Dimeric alpha+beta barrel"/>
    <property type="match status" value="1"/>
</dbReference>
<dbReference type="InterPro" id="IPR007138">
    <property type="entry name" value="ABM_dom"/>
</dbReference>
<gene>
    <name evidence="2" type="ordered locus">Cabther_B0835</name>
</gene>
<protein>
    <submittedName>
        <fullName evidence="2">Uncharacterized conserved protein</fullName>
    </submittedName>
</protein>
<dbReference type="Proteomes" id="UP000006791">
    <property type="component" value="Chromosome 2"/>
</dbReference>
<evidence type="ECO:0000313" key="2">
    <source>
        <dbReference type="EMBL" id="AEP13832.1"/>
    </source>
</evidence>
<dbReference type="PROSITE" id="PS51725">
    <property type="entry name" value="ABM"/>
    <property type="match status" value="1"/>
</dbReference>
<dbReference type="GO" id="GO:0003824">
    <property type="term" value="F:catalytic activity"/>
    <property type="evidence" value="ECO:0007669"/>
    <property type="project" value="TreeGrafter"/>
</dbReference>
<evidence type="ECO:0000259" key="1">
    <source>
        <dbReference type="PROSITE" id="PS51725"/>
    </source>
</evidence>
<reference evidence="2 3" key="1">
    <citation type="journal article" date="2012" name="Environ. Microbiol.">
        <title>Complete genome of Candidatus Chloracidobacterium thermophilum, a chlorophyll-based photoheterotroph belonging to the phylum Acidobacteria.</title>
        <authorList>
            <person name="Garcia Costas A.M."/>
            <person name="Liu Z."/>
            <person name="Tomsho L.P."/>
            <person name="Schuster S.C."/>
            <person name="Ward D.M."/>
            <person name="Bryant D.A."/>
        </authorList>
    </citation>
    <scope>NUCLEOTIDE SEQUENCE [LARGE SCALE GENOMIC DNA]</scope>
    <source>
        <strain evidence="2 3">B</strain>
    </source>
</reference>
<dbReference type="AlphaFoldDB" id="G2LLN6"/>
<sequence length="106" mass="11974">MSFPIVVLAFFRAKPEHLAEFRAALAELIRATRLEPGCLRYDLQVSADDPTSFVLIEEWAAQASLEAHLAQPHTRTALDKMADWLAEKVQVSRWKAIELDQLTAAR</sequence>
<dbReference type="OrthoDB" id="9806189at2"/>
<dbReference type="Pfam" id="PF03992">
    <property type="entry name" value="ABM"/>
    <property type="match status" value="1"/>
</dbReference>
<keyword evidence="3" id="KW-1185">Reference proteome</keyword>
<organism evidence="2 3">
    <name type="scientific">Chloracidobacterium thermophilum (strain B)</name>
    <dbReference type="NCBI Taxonomy" id="981222"/>
    <lineage>
        <taxon>Bacteria</taxon>
        <taxon>Pseudomonadati</taxon>
        <taxon>Acidobacteriota</taxon>
        <taxon>Terriglobia</taxon>
        <taxon>Terriglobales</taxon>
        <taxon>Acidobacteriaceae</taxon>
        <taxon>Chloracidobacterium</taxon>
    </lineage>
</organism>
<dbReference type="HOGENOM" id="CLU_131496_11_1_0"/>
<dbReference type="EMBL" id="CP002515">
    <property type="protein sequence ID" value="AEP13832.1"/>
    <property type="molecule type" value="Genomic_DNA"/>
</dbReference>
<accession>G2LLN6</accession>
<name>G2LLN6_CHLTF</name>
<proteinExistence type="predicted"/>
<dbReference type="PANTHER" id="PTHR33336:SF3">
    <property type="entry name" value="ABM DOMAIN-CONTAINING PROTEIN"/>
    <property type="match status" value="1"/>
</dbReference>